<dbReference type="AlphaFoldDB" id="A0AAE3QRS6"/>
<dbReference type="GO" id="GO:0022857">
    <property type="term" value="F:transmembrane transporter activity"/>
    <property type="evidence" value="ECO:0007669"/>
    <property type="project" value="TreeGrafter"/>
</dbReference>
<evidence type="ECO:0000256" key="3">
    <source>
        <dbReference type="ARBA" id="ARBA00022692"/>
    </source>
</evidence>
<keyword evidence="5 6" id="KW-0472">Membrane</keyword>
<dbReference type="InterPro" id="IPR003838">
    <property type="entry name" value="ABC3_permease_C"/>
</dbReference>
<keyword evidence="2" id="KW-1003">Cell membrane</keyword>
<feature type="transmembrane region" description="Helical" evidence="6">
    <location>
        <begin position="725"/>
        <end position="744"/>
    </location>
</feature>
<keyword evidence="4 6" id="KW-1133">Transmembrane helix</keyword>
<keyword evidence="3 6" id="KW-0812">Transmembrane</keyword>
<feature type="transmembrane region" description="Helical" evidence="6">
    <location>
        <begin position="759"/>
        <end position="782"/>
    </location>
</feature>
<name>A0AAE3QRS6_9BACT</name>
<gene>
    <name evidence="9" type="ORF">QNI16_17215</name>
</gene>
<comment type="subcellular location">
    <subcellularLocation>
        <location evidence="1">Cell membrane</location>
        <topology evidence="1">Multi-pass membrane protein</topology>
    </subcellularLocation>
</comment>
<dbReference type="RefSeq" id="WP_313981114.1">
    <property type="nucleotide sequence ID" value="NZ_JASJOS010000007.1"/>
</dbReference>
<feature type="transmembrane region" description="Helical" evidence="6">
    <location>
        <begin position="375"/>
        <end position="397"/>
    </location>
</feature>
<comment type="caution">
    <text evidence="9">The sequence shown here is derived from an EMBL/GenBank/DDBJ whole genome shotgun (WGS) entry which is preliminary data.</text>
</comment>
<feature type="domain" description="ABC3 transporter permease C-terminal" evidence="7">
    <location>
        <begin position="285"/>
        <end position="402"/>
    </location>
</feature>
<dbReference type="Pfam" id="PF02687">
    <property type="entry name" value="FtsX"/>
    <property type="match status" value="2"/>
</dbReference>
<organism evidence="9 10">
    <name type="scientific">Xanthocytophaga flava</name>
    <dbReference type="NCBI Taxonomy" id="3048013"/>
    <lineage>
        <taxon>Bacteria</taxon>
        <taxon>Pseudomonadati</taxon>
        <taxon>Bacteroidota</taxon>
        <taxon>Cytophagia</taxon>
        <taxon>Cytophagales</taxon>
        <taxon>Rhodocytophagaceae</taxon>
        <taxon>Xanthocytophaga</taxon>
    </lineage>
</organism>
<evidence type="ECO:0000256" key="2">
    <source>
        <dbReference type="ARBA" id="ARBA00022475"/>
    </source>
</evidence>
<feature type="domain" description="ABC3 transporter permease C-terminal" evidence="7">
    <location>
        <begin position="676"/>
        <end position="789"/>
    </location>
</feature>
<feature type="domain" description="MacB-like periplasmic core" evidence="8">
    <location>
        <begin position="21"/>
        <end position="235"/>
    </location>
</feature>
<evidence type="ECO:0000259" key="8">
    <source>
        <dbReference type="Pfam" id="PF12704"/>
    </source>
</evidence>
<feature type="transmembrane region" description="Helical" evidence="6">
    <location>
        <begin position="326"/>
        <end position="355"/>
    </location>
</feature>
<dbReference type="EMBL" id="JASJOS010000007">
    <property type="protein sequence ID" value="MDJ1482248.1"/>
    <property type="molecule type" value="Genomic_DNA"/>
</dbReference>
<protein>
    <submittedName>
        <fullName evidence="9">ABC transporter permease</fullName>
    </submittedName>
</protein>
<proteinExistence type="predicted"/>
<evidence type="ECO:0000256" key="6">
    <source>
        <dbReference type="SAM" id="Phobius"/>
    </source>
</evidence>
<dbReference type="InterPro" id="IPR025857">
    <property type="entry name" value="MacB_PCD"/>
</dbReference>
<dbReference type="PANTHER" id="PTHR30572">
    <property type="entry name" value="MEMBRANE COMPONENT OF TRANSPORTER-RELATED"/>
    <property type="match status" value="1"/>
</dbReference>
<accession>A0AAE3QRS6</accession>
<dbReference type="GO" id="GO:0005886">
    <property type="term" value="C:plasma membrane"/>
    <property type="evidence" value="ECO:0007669"/>
    <property type="project" value="UniProtKB-SubCell"/>
</dbReference>
<dbReference type="Proteomes" id="UP001241110">
    <property type="component" value="Unassembled WGS sequence"/>
</dbReference>
<evidence type="ECO:0000313" key="9">
    <source>
        <dbReference type="EMBL" id="MDJ1482248.1"/>
    </source>
</evidence>
<feature type="transmembrane region" description="Helical" evidence="6">
    <location>
        <begin position="279"/>
        <end position="301"/>
    </location>
</feature>
<evidence type="ECO:0000256" key="1">
    <source>
        <dbReference type="ARBA" id="ARBA00004651"/>
    </source>
</evidence>
<feature type="transmembrane region" description="Helical" evidence="6">
    <location>
        <begin position="673"/>
        <end position="698"/>
    </location>
</feature>
<evidence type="ECO:0000256" key="4">
    <source>
        <dbReference type="ARBA" id="ARBA00022989"/>
    </source>
</evidence>
<evidence type="ECO:0000313" key="10">
    <source>
        <dbReference type="Proteomes" id="UP001241110"/>
    </source>
</evidence>
<feature type="transmembrane region" description="Helical" evidence="6">
    <location>
        <begin position="418"/>
        <end position="441"/>
    </location>
</feature>
<evidence type="ECO:0000259" key="7">
    <source>
        <dbReference type="Pfam" id="PF02687"/>
    </source>
</evidence>
<dbReference type="PANTHER" id="PTHR30572:SF18">
    <property type="entry name" value="ABC-TYPE MACROLIDE FAMILY EXPORT SYSTEM PERMEASE COMPONENT 2"/>
    <property type="match status" value="1"/>
</dbReference>
<evidence type="ECO:0000256" key="5">
    <source>
        <dbReference type="ARBA" id="ARBA00023136"/>
    </source>
</evidence>
<sequence length="796" mass="89087">MIRNYVTIAFRNLWKNKAFFLITVFGLSIGLTCCLMISLYVQHELSYDNFHQNRDRIARVVMEYKMGTTVTKVSVTGTKVAPAFKRTFPEVESGVRLMKYASVLKYEDKLFEEQQFLFADSTFFDIFSFPLLQGNPKTALAGPDKIVLTEASAKKYFGNTDPIGKILSSGKKDYMVTGIVGNVPSNSQIQFEFVASFASLSAATKPETWFNANYTTYLLLKDAHAIQTLQSKITPYMKTQAAETGATDGNYLTYELEPLTRVHLHSEVGGLEPNNSITYIYIFGAIVFLILGIACVNYVNLTTARSLERAREVGMRKVLGAVRHQLFWQFIGESGIITSVSILLSVGLTALLLPYFAVLSGQSISLSVLAQPTTLVGLVLAGIVISLLAGSYPALLLSKFQPIKVLKGDYKTSGSGLWLRKSLIVFQFAISIFLIIATFTIQGQLTFIQNRKLGYNKDHVIVLPSDGKIQKSISTIKTEFKRNPNVQSITLAYETPTFIEGGYSMRRPDMQESQSMYVTAIPVDEDFVKTLGLQIIAGSNFSETDMNDVSGDDYDKYRYHYIVNESAVKALGWKVDEAIGKRMVLNKEGEIKAVVKDFHFASMHQKIEPLVIFPQKESYGIMMVKLSGQQLPETIEFIKGKWQALAPHYPFEYHFLDDEFNQMYSSEQRTGKIFTLFASLAIVLACLGLFGLAAYTAIQRTKEIGIRKVLGASIGDVVMLLSRDFVKLVFIAFLIATPIVWYAMDKWLQDFTYRINLSWWIFAAAGILTMIIALLTVSFQAIKAAIINPVKSLRSE</sequence>
<feature type="transmembrane region" description="Helical" evidence="6">
    <location>
        <begin position="20"/>
        <end position="41"/>
    </location>
</feature>
<reference evidence="9" key="1">
    <citation type="submission" date="2023-05" db="EMBL/GenBank/DDBJ databases">
        <authorList>
            <person name="Zhang X."/>
        </authorList>
    </citation>
    <scope>NUCLEOTIDE SEQUENCE</scope>
    <source>
        <strain evidence="9">YF14B1</strain>
    </source>
</reference>
<dbReference type="Pfam" id="PF12704">
    <property type="entry name" value="MacB_PCD"/>
    <property type="match status" value="1"/>
</dbReference>
<dbReference type="InterPro" id="IPR050250">
    <property type="entry name" value="Macrolide_Exporter_MacB"/>
</dbReference>